<feature type="coiled-coil region" evidence="1">
    <location>
        <begin position="10"/>
        <end position="99"/>
    </location>
</feature>
<evidence type="ECO:0000313" key="3">
    <source>
        <dbReference type="Proteomes" id="UP000438699"/>
    </source>
</evidence>
<evidence type="ECO:0000313" key="2">
    <source>
        <dbReference type="EMBL" id="KAB1441903.1"/>
    </source>
</evidence>
<organism evidence="2 3">
    <name type="scientific">Pseudodesulfovibrio senegalensis</name>
    <dbReference type="NCBI Taxonomy" id="1721087"/>
    <lineage>
        <taxon>Bacteria</taxon>
        <taxon>Pseudomonadati</taxon>
        <taxon>Thermodesulfobacteriota</taxon>
        <taxon>Desulfovibrionia</taxon>
        <taxon>Desulfovibrionales</taxon>
        <taxon>Desulfovibrionaceae</taxon>
    </lineage>
</organism>
<accession>A0A6N6N488</accession>
<evidence type="ECO:0008006" key="4">
    <source>
        <dbReference type="Google" id="ProtNLM"/>
    </source>
</evidence>
<keyword evidence="1" id="KW-0175">Coiled coil</keyword>
<dbReference type="EMBL" id="WAIE01000003">
    <property type="protein sequence ID" value="KAB1441903.1"/>
    <property type="molecule type" value="Genomic_DNA"/>
</dbReference>
<gene>
    <name evidence="2" type="ORF">F8A88_08430</name>
</gene>
<comment type="caution">
    <text evidence="2">The sequence shown here is derived from an EMBL/GenBank/DDBJ whole genome shotgun (WGS) entry which is preliminary data.</text>
</comment>
<dbReference type="Proteomes" id="UP000438699">
    <property type="component" value="Unassembled WGS sequence"/>
</dbReference>
<protein>
    <recommendedName>
        <fullName evidence="4">DUF342 domain-containing protein</fullName>
    </recommendedName>
</protein>
<reference evidence="2 3" key="1">
    <citation type="journal article" date="2017" name="Int. J. Syst. Evol. Microbiol.">
        <title>Desulfovibrio senegalensis sp. nov., a mesophilic sulfate reducer isolated from marine sediment.</title>
        <authorList>
            <person name="Thioye A."/>
            <person name="Gam Z.B.A."/>
            <person name="Mbengue M."/>
            <person name="Cayol J.L."/>
            <person name="Joseph-Bartoli M."/>
            <person name="Toure-Kane C."/>
            <person name="Labat M."/>
        </authorList>
    </citation>
    <scope>NUCLEOTIDE SEQUENCE [LARGE SCALE GENOMIC DNA]</scope>
    <source>
        <strain evidence="2 3">DSM 101509</strain>
    </source>
</reference>
<sequence length="107" mass="12536">MHHDNAGGPDKAVEQELQSLRARFEQLRDHKVRVEQDIRNLTGQLEALKERAKQEYGTDEPEELQSLLQKKQQENERLVQEYRQHINDLQQGLAEVEQAFGESSRRS</sequence>
<dbReference type="OrthoDB" id="5460431at2"/>
<proteinExistence type="predicted"/>
<dbReference type="AlphaFoldDB" id="A0A6N6N488"/>
<evidence type="ECO:0000256" key="1">
    <source>
        <dbReference type="SAM" id="Coils"/>
    </source>
</evidence>
<name>A0A6N6N488_9BACT</name>
<keyword evidence="3" id="KW-1185">Reference proteome</keyword>